<dbReference type="NCBIfam" id="NF041925">
    <property type="entry name" value="QatC"/>
    <property type="match status" value="1"/>
</dbReference>
<evidence type="ECO:0000313" key="2">
    <source>
        <dbReference type="Proteomes" id="UP001306119"/>
    </source>
</evidence>
<dbReference type="RefSeq" id="WP_327774507.1">
    <property type="nucleotide sequence ID" value="NZ_JAYXUG010000003.1"/>
</dbReference>
<name>A0ABU6L4V6_9GAMM</name>
<proteinExistence type="predicted"/>
<dbReference type="InterPro" id="IPR049676">
    <property type="entry name" value="QatC"/>
</dbReference>
<dbReference type="Gene3D" id="3.40.50.620">
    <property type="entry name" value="HUPs"/>
    <property type="match status" value="1"/>
</dbReference>
<dbReference type="Proteomes" id="UP001306119">
    <property type="component" value="Unassembled WGS sequence"/>
</dbReference>
<gene>
    <name evidence="1" type="primary">qatC</name>
    <name evidence="1" type="ORF">VXS06_06610</name>
</gene>
<protein>
    <submittedName>
        <fullName evidence="1">Qat anti-phage system QueC-like protein QatC</fullName>
    </submittedName>
</protein>
<organism evidence="1 2">
    <name type="scientific">Photobacterium toruni</name>
    <dbReference type="NCBI Taxonomy" id="1935446"/>
    <lineage>
        <taxon>Bacteria</taxon>
        <taxon>Pseudomonadati</taxon>
        <taxon>Pseudomonadota</taxon>
        <taxon>Gammaproteobacteria</taxon>
        <taxon>Vibrionales</taxon>
        <taxon>Vibrionaceae</taxon>
        <taxon>Photobacterium</taxon>
    </lineage>
</organism>
<sequence length="475" mass="52463">MKRCSVVGLVESKENFALIDSNSIVVSVVLPKVHTETKYGVGAFINKAKHALVATNLLSSELLNLSALVYAADTRMSREDYSQDGWTREFDIYFPVNNTVEWDPLVIKIQDLLSFITGDFWKIHLRERPLAHKLEIMVLPTTETPVLPVKVVSLLSGGLDSFIGAIDILSDKTDSLFVGHYTKDGTQKYQIAVEEILTKTFPDNFKGYAKGCIIFDKHVFGSEYENVQAENSQRSRSFMFLSMAAYLASSMGTRCKLIVPENGFIALNVPLDPLRLGANSTKTVHPNFMVKMAEIFDGLNLDIELLNPYRHMTKGEMMTQCSNTGLLADHANKTLSCASQGKMRWDKGGLKAKRLGGSGGSGNCGYCYPCLIRKASFIKAGIEDKTNYVAIPNLATANIRVGKSGSAYAESKDILSVQYAGYRFANGLINPMIEIHKSGTLSGVYDEWSDIAGMYERGLAEVYDLVKDVTVTRTN</sequence>
<accession>A0ABU6L4V6</accession>
<dbReference type="EMBL" id="JAYXUG010000003">
    <property type="protein sequence ID" value="MEC6831440.1"/>
    <property type="molecule type" value="Genomic_DNA"/>
</dbReference>
<reference evidence="1 2" key="1">
    <citation type="submission" date="2024-01" db="EMBL/GenBank/DDBJ databases">
        <title>Active colonisers of the gastrointestinal tract of Atlantic salmon farmed in a warm water region.</title>
        <authorList>
            <person name="Bowman J.P."/>
        </authorList>
    </citation>
    <scope>NUCLEOTIDE SEQUENCE [LARGE SCALE GENOMIC DNA]</scope>
    <source>
        <strain evidence="1 2">S3MW1</strain>
    </source>
</reference>
<keyword evidence="2" id="KW-1185">Reference proteome</keyword>
<dbReference type="SUPFAM" id="SSF52402">
    <property type="entry name" value="Adenine nucleotide alpha hydrolases-like"/>
    <property type="match status" value="1"/>
</dbReference>
<evidence type="ECO:0000313" key="1">
    <source>
        <dbReference type="EMBL" id="MEC6831440.1"/>
    </source>
</evidence>
<comment type="caution">
    <text evidence="1">The sequence shown here is derived from an EMBL/GenBank/DDBJ whole genome shotgun (WGS) entry which is preliminary data.</text>
</comment>
<dbReference type="InterPro" id="IPR014729">
    <property type="entry name" value="Rossmann-like_a/b/a_fold"/>
</dbReference>